<dbReference type="AlphaFoldDB" id="A0A1B1UDS0"/>
<name>A0A1B1UDS0_9BRAD</name>
<reference evidence="1 2" key="1">
    <citation type="submission" date="2016-07" db="EMBL/GenBank/DDBJ databases">
        <title>Complete genome sequence of Bradyrhizobium icense LMTR 13T, a potential inoculant strain isolated from lima bean (Phaseolus lunatus) in Peru.</title>
        <authorList>
            <person name="Ormeno-Orrillo E."/>
            <person name="Duran D."/>
            <person name="Rogel M.A."/>
            <person name="Rey L."/>
            <person name="Imperial J."/>
            <person name="Ruiz-Argueso T."/>
            <person name="Martinez-Romero E."/>
        </authorList>
    </citation>
    <scope>NUCLEOTIDE SEQUENCE [LARGE SCALE GENOMIC DNA]</scope>
    <source>
        <strain evidence="1 2">LMTR 13</strain>
    </source>
</reference>
<evidence type="ECO:0000313" key="2">
    <source>
        <dbReference type="Proteomes" id="UP000092839"/>
    </source>
</evidence>
<dbReference type="RefSeq" id="WP_065728162.1">
    <property type="nucleotide sequence ID" value="NZ_CP016428.1"/>
</dbReference>
<dbReference type="KEGG" id="bic:LMTR13_12620"/>
<organism evidence="1 2">
    <name type="scientific">Bradyrhizobium icense</name>
    <dbReference type="NCBI Taxonomy" id="1274631"/>
    <lineage>
        <taxon>Bacteria</taxon>
        <taxon>Pseudomonadati</taxon>
        <taxon>Pseudomonadota</taxon>
        <taxon>Alphaproteobacteria</taxon>
        <taxon>Hyphomicrobiales</taxon>
        <taxon>Nitrobacteraceae</taxon>
        <taxon>Bradyrhizobium</taxon>
    </lineage>
</organism>
<accession>A0A1B1UDS0</accession>
<protein>
    <submittedName>
        <fullName evidence="1">Uncharacterized protein</fullName>
    </submittedName>
</protein>
<sequence length="136" mass="14741">MCDYSLHAIASRPAKIGEQLISSNFDSTATRGFARTDDPNVAVCLCPGTELVFDCDVIYDGLFLFKNVGSRLARFRQINLDNANRHHDALEFANGRVVLLTKLAVGQLATVLQLPVGAGVTSSRHLLAQAEPEAIE</sequence>
<keyword evidence="2" id="KW-1185">Reference proteome</keyword>
<evidence type="ECO:0000313" key="1">
    <source>
        <dbReference type="EMBL" id="ANW00891.1"/>
    </source>
</evidence>
<dbReference type="OrthoDB" id="7375646at2"/>
<dbReference type="EMBL" id="CP016428">
    <property type="protein sequence ID" value="ANW00891.1"/>
    <property type="molecule type" value="Genomic_DNA"/>
</dbReference>
<dbReference type="Proteomes" id="UP000092839">
    <property type="component" value="Chromosome"/>
</dbReference>
<dbReference type="STRING" id="1274631.LMTR13_12620"/>
<gene>
    <name evidence="1" type="ORF">LMTR13_12620</name>
</gene>
<proteinExistence type="predicted"/>